<evidence type="ECO:0000313" key="1">
    <source>
        <dbReference type="EMBL" id="KAK2908905.1"/>
    </source>
</evidence>
<dbReference type="AlphaFoldDB" id="A0AA88Q5W8"/>
<sequence length="87" mass="9461">MSTTLWKFSQREVSSARSQATTPQTSDLTDMQCVAIRGSPVLLGDDPTEFLKACFASDDGDLYQHVPVGILSRENKDVALQPLSSTV</sequence>
<organism evidence="1 2">
    <name type="scientific">Cirrhinus molitorella</name>
    <name type="common">mud carp</name>
    <dbReference type="NCBI Taxonomy" id="172907"/>
    <lineage>
        <taxon>Eukaryota</taxon>
        <taxon>Metazoa</taxon>
        <taxon>Chordata</taxon>
        <taxon>Craniata</taxon>
        <taxon>Vertebrata</taxon>
        <taxon>Euteleostomi</taxon>
        <taxon>Actinopterygii</taxon>
        <taxon>Neopterygii</taxon>
        <taxon>Teleostei</taxon>
        <taxon>Ostariophysi</taxon>
        <taxon>Cypriniformes</taxon>
        <taxon>Cyprinidae</taxon>
        <taxon>Labeoninae</taxon>
        <taxon>Labeonini</taxon>
        <taxon>Cirrhinus</taxon>
    </lineage>
</organism>
<dbReference type="Proteomes" id="UP001187343">
    <property type="component" value="Unassembled WGS sequence"/>
</dbReference>
<accession>A0AA88Q5W8</accession>
<protein>
    <submittedName>
        <fullName evidence="1">Uncharacterized protein</fullName>
    </submittedName>
</protein>
<gene>
    <name evidence="1" type="ORF">Q8A67_004742</name>
</gene>
<name>A0AA88Q5W8_9TELE</name>
<comment type="caution">
    <text evidence="1">The sequence shown here is derived from an EMBL/GenBank/DDBJ whole genome shotgun (WGS) entry which is preliminary data.</text>
</comment>
<evidence type="ECO:0000313" key="2">
    <source>
        <dbReference type="Proteomes" id="UP001187343"/>
    </source>
</evidence>
<keyword evidence="2" id="KW-1185">Reference proteome</keyword>
<proteinExistence type="predicted"/>
<reference evidence="1" key="1">
    <citation type="submission" date="2023-08" db="EMBL/GenBank/DDBJ databases">
        <title>Chromosome-level Genome Assembly of mud carp (Cirrhinus molitorella).</title>
        <authorList>
            <person name="Liu H."/>
        </authorList>
    </citation>
    <scope>NUCLEOTIDE SEQUENCE</scope>
    <source>
        <strain evidence="1">Prfri</strain>
        <tissue evidence="1">Muscle</tissue>
    </source>
</reference>
<dbReference type="EMBL" id="JAUYZG010000004">
    <property type="protein sequence ID" value="KAK2908905.1"/>
    <property type="molecule type" value="Genomic_DNA"/>
</dbReference>